<protein>
    <submittedName>
        <fullName evidence="17">Uncharacterized protein</fullName>
    </submittedName>
</protein>
<dbReference type="Pfam" id="PF00610">
    <property type="entry name" value="DEP"/>
    <property type="match status" value="2"/>
</dbReference>
<evidence type="ECO:0000259" key="16">
    <source>
        <dbReference type="PROSITE" id="PS50186"/>
    </source>
</evidence>
<evidence type="ECO:0000256" key="5">
    <source>
        <dbReference type="ARBA" id="ARBA00022833"/>
    </source>
</evidence>
<evidence type="ECO:0000256" key="3">
    <source>
        <dbReference type="ARBA" id="ARBA00022737"/>
    </source>
</evidence>
<keyword evidence="8 12" id="KW-0371">Homeobox</keyword>
<evidence type="ECO:0000256" key="2">
    <source>
        <dbReference type="ARBA" id="ARBA00022723"/>
    </source>
</evidence>
<dbReference type="Pfam" id="PF00046">
    <property type="entry name" value="Homeodomain"/>
    <property type="match status" value="1"/>
</dbReference>
<dbReference type="Gene3D" id="1.10.10.10">
    <property type="entry name" value="Winged helix-like DNA-binding domain superfamily/Winged helix DNA-binding domain"/>
    <property type="match status" value="2"/>
</dbReference>
<dbReference type="Gene3D" id="3.30.160.60">
    <property type="entry name" value="Classic Zinc Finger"/>
    <property type="match status" value="1"/>
</dbReference>
<evidence type="ECO:0000256" key="4">
    <source>
        <dbReference type="ARBA" id="ARBA00022771"/>
    </source>
</evidence>
<dbReference type="CDD" id="cd00086">
    <property type="entry name" value="homeodomain"/>
    <property type="match status" value="1"/>
</dbReference>
<dbReference type="GO" id="GO:0003677">
    <property type="term" value="F:DNA binding"/>
    <property type="evidence" value="ECO:0007669"/>
    <property type="project" value="UniProtKB-KW"/>
</dbReference>
<dbReference type="Pfam" id="PF19627">
    <property type="entry name" value="ADNP_N"/>
    <property type="match status" value="1"/>
</dbReference>
<dbReference type="InterPro" id="IPR009057">
    <property type="entry name" value="Homeodomain-like_sf"/>
</dbReference>
<dbReference type="GO" id="GO:0035556">
    <property type="term" value="P:intracellular signal transduction"/>
    <property type="evidence" value="ECO:0007669"/>
    <property type="project" value="InterPro"/>
</dbReference>
<evidence type="ECO:0000256" key="10">
    <source>
        <dbReference type="ARBA" id="ARBA00023242"/>
    </source>
</evidence>
<feature type="domain" description="DEP" evidence="16">
    <location>
        <begin position="37"/>
        <end position="120"/>
    </location>
</feature>
<dbReference type="SUPFAM" id="SSF50156">
    <property type="entry name" value="PDZ domain-like"/>
    <property type="match status" value="1"/>
</dbReference>
<dbReference type="InterPro" id="IPR013087">
    <property type="entry name" value="Znf_C2H2_type"/>
</dbReference>
<dbReference type="InterPro" id="IPR001478">
    <property type="entry name" value="PDZ"/>
</dbReference>
<dbReference type="PROSITE" id="PS50157">
    <property type="entry name" value="ZINC_FINGER_C2H2_2"/>
    <property type="match status" value="1"/>
</dbReference>
<dbReference type="SMART" id="SM00389">
    <property type="entry name" value="HOX"/>
    <property type="match status" value="1"/>
</dbReference>
<evidence type="ECO:0000256" key="8">
    <source>
        <dbReference type="ARBA" id="ARBA00023155"/>
    </source>
</evidence>
<dbReference type="PROSITE" id="PS50186">
    <property type="entry name" value="DEP"/>
    <property type="match status" value="2"/>
</dbReference>
<dbReference type="SMART" id="SM00355">
    <property type="entry name" value="ZnF_C2H2"/>
    <property type="match status" value="8"/>
</dbReference>
<dbReference type="PROSITE" id="PS00028">
    <property type="entry name" value="ZINC_FINGER_C2H2_1"/>
    <property type="match status" value="1"/>
</dbReference>
<feature type="region of interest" description="Disordered" evidence="13">
    <location>
        <begin position="1285"/>
        <end position="1316"/>
    </location>
</feature>
<feature type="compositionally biased region" description="Low complexity" evidence="13">
    <location>
        <begin position="975"/>
        <end position="986"/>
    </location>
</feature>
<evidence type="ECO:0000256" key="11">
    <source>
        <dbReference type="PROSITE-ProRule" id="PRU00042"/>
    </source>
</evidence>
<evidence type="ECO:0000256" key="12">
    <source>
        <dbReference type="RuleBase" id="RU000682"/>
    </source>
</evidence>
<feature type="region of interest" description="Disordered" evidence="13">
    <location>
        <begin position="238"/>
        <end position="292"/>
    </location>
</feature>
<feature type="compositionally biased region" description="Basic and acidic residues" evidence="13">
    <location>
        <begin position="1387"/>
        <end position="1396"/>
    </location>
</feature>
<dbReference type="EMBL" id="JAUYZG010000021">
    <property type="protein sequence ID" value="KAK2874231.1"/>
    <property type="molecule type" value="Genomic_DNA"/>
</dbReference>
<dbReference type="PANTHER" id="PTHR15740">
    <property type="entry name" value="NEUROPROTECTIVE PEPTIDE-CONTAINING PROTEIN"/>
    <property type="match status" value="1"/>
</dbReference>
<feature type="region of interest" description="Disordered" evidence="13">
    <location>
        <begin position="1099"/>
        <end position="1129"/>
    </location>
</feature>
<dbReference type="Proteomes" id="UP001187343">
    <property type="component" value="Unassembled WGS sequence"/>
</dbReference>
<evidence type="ECO:0000313" key="17">
    <source>
        <dbReference type="EMBL" id="KAK2874231.1"/>
    </source>
</evidence>
<dbReference type="GO" id="GO:0008270">
    <property type="term" value="F:zinc ion binding"/>
    <property type="evidence" value="ECO:0007669"/>
    <property type="project" value="UniProtKB-KW"/>
</dbReference>
<organism evidence="17 18">
    <name type="scientific">Cirrhinus molitorella</name>
    <name type="common">mud carp</name>
    <dbReference type="NCBI Taxonomy" id="172907"/>
    <lineage>
        <taxon>Eukaryota</taxon>
        <taxon>Metazoa</taxon>
        <taxon>Chordata</taxon>
        <taxon>Craniata</taxon>
        <taxon>Vertebrata</taxon>
        <taxon>Euteleostomi</taxon>
        <taxon>Actinopterygii</taxon>
        <taxon>Neopterygii</taxon>
        <taxon>Teleostei</taxon>
        <taxon>Ostariophysi</taxon>
        <taxon>Cypriniformes</taxon>
        <taxon>Cyprinidae</taxon>
        <taxon>Labeoninae</taxon>
        <taxon>Labeonini</taxon>
        <taxon>Cirrhinus</taxon>
    </lineage>
</organism>
<dbReference type="InterPro" id="IPR000591">
    <property type="entry name" value="DEP_dom"/>
</dbReference>
<gene>
    <name evidence="17" type="ORF">Q8A67_021384</name>
</gene>
<dbReference type="InterPro" id="IPR041489">
    <property type="entry name" value="PDZ_6"/>
</dbReference>
<keyword evidence="6" id="KW-0805">Transcription regulation</keyword>
<keyword evidence="2" id="KW-0479">Metal-binding</keyword>
<dbReference type="GO" id="GO:0005634">
    <property type="term" value="C:nucleus"/>
    <property type="evidence" value="ECO:0007669"/>
    <property type="project" value="UniProtKB-SubCell"/>
</dbReference>
<comment type="subcellular location">
    <subcellularLocation>
        <location evidence="1">Chromosome</location>
    </subcellularLocation>
    <subcellularLocation>
        <location evidence="12">Nucleus</location>
    </subcellularLocation>
</comment>
<dbReference type="SMART" id="SM00228">
    <property type="entry name" value="PDZ"/>
    <property type="match status" value="1"/>
</dbReference>
<evidence type="ECO:0000256" key="9">
    <source>
        <dbReference type="ARBA" id="ARBA00023163"/>
    </source>
</evidence>
<proteinExistence type="predicted"/>
<dbReference type="InterPro" id="IPR045762">
    <property type="entry name" value="ADNP_Znf"/>
</dbReference>
<dbReference type="SUPFAM" id="SSF46689">
    <property type="entry name" value="Homeodomain-like"/>
    <property type="match status" value="1"/>
</dbReference>
<feature type="region of interest" description="Disordered" evidence="13">
    <location>
        <begin position="1352"/>
        <end position="1396"/>
    </location>
</feature>
<dbReference type="SMART" id="SM00049">
    <property type="entry name" value="DEP"/>
    <property type="match status" value="2"/>
</dbReference>
<reference evidence="17" key="1">
    <citation type="submission" date="2023-08" db="EMBL/GenBank/DDBJ databases">
        <title>Chromosome-level Genome Assembly of mud carp (Cirrhinus molitorella).</title>
        <authorList>
            <person name="Liu H."/>
        </authorList>
    </citation>
    <scope>NUCLEOTIDE SEQUENCE</scope>
    <source>
        <strain evidence="17">Prfri</strain>
        <tissue evidence="17">Muscle</tissue>
    </source>
</reference>
<keyword evidence="9" id="KW-0804">Transcription</keyword>
<evidence type="ECO:0000256" key="1">
    <source>
        <dbReference type="ARBA" id="ARBA00004286"/>
    </source>
</evidence>
<feature type="domain" description="PDZ" evidence="14">
    <location>
        <begin position="340"/>
        <end position="411"/>
    </location>
</feature>
<dbReference type="Pfam" id="PF17820">
    <property type="entry name" value="PDZ_6"/>
    <property type="match status" value="1"/>
</dbReference>
<evidence type="ECO:0000256" key="6">
    <source>
        <dbReference type="ARBA" id="ARBA00023015"/>
    </source>
</evidence>
<feature type="compositionally biased region" description="Low complexity" evidence="13">
    <location>
        <begin position="1365"/>
        <end position="1376"/>
    </location>
</feature>
<dbReference type="InterPro" id="IPR036388">
    <property type="entry name" value="WH-like_DNA-bd_sf"/>
</dbReference>
<dbReference type="SUPFAM" id="SSF46785">
    <property type="entry name" value="Winged helix' DNA-binding domain"/>
    <property type="match status" value="2"/>
</dbReference>
<dbReference type="PROSITE" id="PS50106">
    <property type="entry name" value="PDZ"/>
    <property type="match status" value="1"/>
</dbReference>
<accession>A0AA88PHG2</accession>
<dbReference type="GO" id="GO:0005694">
    <property type="term" value="C:chromosome"/>
    <property type="evidence" value="ECO:0007669"/>
    <property type="project" value="UniProtKB-SubCell"/>
</dbReference>
<evidence type="ECO:0000259" key="15">
    <source>
        <dbReference type="PROSITE" id="PS50157"/>
    </source>
</evidence>
<evidence type="ECO:0000313" key="18">
    <source>
        <dbReference type="Proteomes" id="UP001187343"/>
    </source>
</evidence>
<sequence>METSAQKHRLDRTSMELLGNIQSTMMTRHQKAEVMIAGEQLRLRVHDSKLIKDRRHHLRTYPNCFVAQELIDWLIAHKEVPDRETAVQLMQHLMDHDIIHHVCDQWPVFKDAKYLYRFRTDDGTFPFNIEVKIFMRGQRLYEHLIISKDSILQLRQEKGVAYERSFPGYMLIDWLLQNGEIESRRQGLDLCKALLEHGIIQHVSLKHHFFDSGLLYQFCINFRRRRRLSELLHETESEEVESITHQSQEDPADSPFTLDKTHPPDGNSDFLSVQPPMDSKVPTNGRHGSLTHQQHSSCGYPLTASLTAALAVRCNPTSVLKRHVTCEELLSPGAPYVKKVLTILGDALGWGFVVRGKSPCYVQAVDPGSPAAAAGIKVRQFVCRVNGRSVLHLDYRTLSKLVMTGPRVVTLEDELPKSTGGGSGAKDCSICPGRINHNLSLKAEEMFQLPVNNLTRLRKARKKVKRLLSDIGLDYCKEHVEDYKDFSPSESYMKQYYLDLCMWDPSWTKSQDYRTKQFCCSDCPFASKYFSAYKNHFRNVHREDFESRILLNCSYCTYSGNKRTLETHVRLFHMPHNMVRQGFAGPHGAPIGVRDAMRVDKPLLGDRKELPVYYCKKCTYRDRLYNVVRRHIYREHFQHVTTPYLGKNSEKQENSVEAPGNSHGIHCKSCHFTPRSYEALVQHVIEFHERIGHQVTAMIGHTNVIVPRPQANLIQRGVAIAPGVRPQTPQMNRFSMPKMVGLPVGNHFKQAHAGNAVPGHPVRVTLPDKAFVSGAVSQSHPGKHLSGFGLHGATHLNAQSASFSPSLKSLPLSSSVHAATATLTSMQAKKASANALNTSQTQKWKICTICNELFPESAYSAHFEKEHQAEKVRAMAKYIMKIHNFTSKCLYCNRYLPSDSLLNHMLVHGLSCPQCHSTFHEVEKIVAHKRLAHPNEPGDLPTGSPLTFDLTLQQGSPKNVQLIVTTYNMKEAPEASSAANQPQNSAMPRPAKMAAKQPDTPSDAVVRNMAQPSVSQKKEVGKTLCPLCFTILKGPISDALAHHLRDCHQVLQTLHPVEKKLTYKCIHCLGVYTSNMTASTITLHLVHCRGVCQTPKGAKPITPGLRSPGAGSLKRELVTPDSSDPKRRKMVDQSRYYPTVFVEKPEEPVVLALDPKGHGDESYEARKAFLTAYFNRHPYPSQREIEKLAASLWLWKSDVSSHFTNHRRSCDRDFVTRKPVVLLGFNMRAVSQLKHDMSFDDGWLFKVNNDEKSGFSRTSKFGLKSPVGFSADFKGRKQLLNTGQSSQSNCAFKPCPGSSSEPIAIDSDSDSEPEVIPNENLNQQTAALRPSIVQSHLKGTLLRDGFRCERDVRASRSSPRVGPKSLDGSVSSSSLDEATWSGNMSSDESHYRPAGRFEVKGKKVGLLGR</sequence>
<feature type="domain" description="DEP" evidence="16">
    <location>
        <begin position="162"/>
        <end position="220"/>
    </location>
</feature>
<keyword evidence="7 12" id="KW-0238">DNA-binding</keyword>
<dbReference type="Gene3D" id="2.30.42.10">
    <property type="match status" value="1"/>
</dbReference>
<dbReference type="InterPro" id="IPR001356">
    <property type="entry name" value="HD"/>
</dbReference>
<dbReference type="InterPro" id="IPR036390">
    <property type="entry name" value="WH_DNA-bd_sf"/>
</dbReference>
<keyword evidence="18" id="KW-1185">Reference proteome</keyword>
<dbReference type="InterPro" id="IPR038861">
    <property type="entry name" value="ADNP/ADNP2"/>
</dbReference>
<keyword evidence="3" id="KW-0677">Repeat</keyword>
<evidence type="ECO:0000259" key="14">
    <source>
        <dbReference type="PROSITE" id="PS50106"/>
    </source>
</evidence>
<keyword evidence="10 12" id="KW-0539">Nucleus</keyword>
<dbReference type="PANTHER" id="PTHR15740:SF1">
    <property type="entry name" value="ACTIVITY-DEPENDENT NEUROPROTECTOR HOMEOBOX PROTEIN"/>
    <property type="match status" value="1"/>
</dbReference>
<dbReference type="Gene3D" id="1.10.10.60">
    <property type="entry name" value="Homeodomain-like"/>
    <property type="match status" value="1"/>
</dbReference>
<feature type="domain" description="C2H2-type" evidence="15">
    <location>
        <begin position="910"/>
        <end position="938"/>
    </location>
</feature>
<name>A0AA88PHG2_9TELE</name>
<keyword evidence="5" id="KW-0862">Zinc</keyword>
<comment type="caution">
    <text evidence="17">The sequence shown here is derived from an EMBL/GenBank/DDBJ whole genome shotgun (WGS) entry which is preliminary data.</text>
</comment>
<evidence type="ECO:0000256" key="7">
    <source>
        <dbReference type="ARBA" id="ARBA00023125"/>
    </source>
</evidence>
<dbReference type="InterPro" id="IPR036034">
    <property type="entry name" value="PDZ_sf"/>
</dbReference>
<dbReference type="GO" id="GO:0010468">
    <property type="term" value="P:regulation of gene expression"/>
    <property type="evidence" value="ECO:0007669"/>
    <property type="project" value="TreeGrafter"/>
</dbReference>
<evidence type="ECO:0000256" key="13">
    <source>
        <dbReference type="SAM" id="MobiDB-lite"/>
    </source>
</evidence>
<dbReference type="FunFam" id="1.10.10.60:FF:000199">
    <property type="entry name" value="Activity-dependent neuroprotector homeobox b"/>
    <property type="match status" value="1"/>
</dbReference>
<feature type="region of interest" description="Disordered" evidence="13">
    <location>
        <begin position="973"/>
        <end position="999"/>
    </location>
</feature>
<keyword evidence="4 11" id="KW-0863">Zinc-finger</keyword>